<evidence type="ECO:0000313" key="2">
    <source>
        <dbReference type="Proteomes" id="UP000257109"/>
    </source>
</evidence>
<dbReference type="AlphaFoldDB" id="A0A371HDC7"/>
<dbReference type="Proteomes" id="UP000257109">
    <property type="component" value="Unassembled WGS sequence"/>
</dbReference>
<organism evidence="1 2">
    <name type="scientific">Mucuna pruriens</name>
    <name type="common">Velvet bean</name>
    <name type="synonym">Dolichos pruriens</name>
    <dbReference type="NCBI Taxonomy" id="157652"/>
    <lineage>
        <taxon>Eukaryota</taxon>
        <taxon>Viridiplantae</taxon>
        <taxon>Streptophyta</taxon>
        <taxon>Embryophyta</taxon>
        <taxon>Tracheophyta</taxon>
        <taxon>Spermatophyta</taxon>
        <taxon>Magnoliopsida</taxon>
        <taxon>eudicotyledons</taxon>
        <taxon>Gunneridae</taxon>
        <taxon>Pentapetalae</taxon>
        <taxon>rosids</taxon>
        <taxon>fabids</taxon>
        <taxon>Fabales</taxon>
        <taxon>Fabaceae</taxon>
        <taxon>Papilionoideae</taxon>
        <taxon>50 kb inversion clade</taxon>
        <taxon>NPAAA clade</taxon>
        <taxon>indigoferoid/millettioid clade</taxon>
        <taxon>Phaseoleae</taxon>
        <taxon>Mucuna</taxon>
    </lineage>
</organism>
<sequence>MLTSIDDLSRKVRVHFLVEKSETFDLVFLFKSYALIERESISPMSLLNFVMNKEKRVSRSFWTGVINWVVHVLNRSSILTVKNITLEEAWSGIKPSISYFRIFGCIGYVHVLDKKGENLMTKVSNAYKLYAPVKKKLLVNSSALEALATPTKGRSKKPLAWMRDYVTGEDLTKEDVMNFAMFASTYPVAFKQA</sequence>
<name>A0A371HDC7_MUCPR</name>
<evidence type="ECO:0000313" key="1">
    <source>
        <dbReference type="EMBL" id="RDY00780.1"/>
    </source>
</evidence>
<gene>
    <name evidence="1" type="ORF">CR513_15994</name>
</gene>
<protein>
    <submittedName>
        <fullName evidence="1">Uncharacterized protein</fullName>
    </submittedName>
</protein>
<reference evidence="1" key="1">
    <citation type="submission" date="2018-05" db="EMBL/GenBank/DDBJ databases">
        <title>Draft genome of Mucuna pruriens seed.</title>
        <authorList>
            <person name="Nnadi N.E."/>
            <person name="Vos R."/>
            <person name="Hasami M.H."/>
            <person name="Devisetty U.K."/>
            <person name="Aguiy J.C."/>
        </authorList>
    </citation>
    <scope>NUCLEOTIDE SEQUENCE [LARGE SCALE GENOMIC DNA]</scope>
    <source>
        <strain evidence="1">JCA_2017</strain>
    </source>
</reference>
<dbReference type="EMBL" id="QJKJ01002907">
    <property type="protein sequence ID" value="RDY00780.1"/>
    <property type="molecule type" value="Genomic_DNA"/>
</dbReference>
<feature type="non-terminal residue" evidence="1">
    <location>
        <position position="193"/>
    </location>
</feature>
<comment type="caution">
    <text evidence="1">The sequence shown here is derived from an EMBL/GenBank/DDBJ whole genome shotgun (WGS) entry which is preliminary data.</text>
</comment>
<keyword evidence="2" id="KW-1185">Reference proteome</keyword>
<dbReference type="OrthoDB" id="6776856at2759"/>
<proteinExistence type="predicted"/>
<accession>A0A371HDC7</accession>